<feature type="region of interest" description="Disordered" evidence="1">
    <location>
        <begin position="1"/>
        <end position="98"/>
    </location>
</feature>
<comment type="caution">
    <text evidence="2">The sequence shown here is derived from an EMBL/GenBank/DDBJ whole genome shotgun (WGS) entry which is preliminary data.</text>
</comment>
<feature type="compositionally biased region" description="Low complexity" evidence="1">
    <location>
        <begin position="8"/>
        <end position="29"/>
    </location>
</feature>
<protein>
    <submittedName>
        <fullName evidence="2">Uncharacterized protein</fullName>
    </submittedName>
</protein>
<evidence type="ECO:0000313" key="2">
    <source>
        <dbReference type="EMBL" id="KAK0545420.1"/>
    </source>
</evidence>
<feature type="region of interest" description="Disordered" evidence="1">
    <location>
        <begin position="121"/>
        <end position="157"/>
    </location>
</feature>
<accession>A0AAN6GMI7</accession>
<feature type="region of interest" description="Disordered" evidence="1">
    <location>
        <begin position="289"/>
        <end position="587"/>
    </location>
</feature>
<proteinExistence type="predicted"/>
<gene>
    <name evidence="2" type="ORF">OC846_005680</name>
</gene>
<feature type="compositionally biased region" description="Low complexity" evidence="1">
    <location>
        <begin position="67"/>
        <end position="87"/>
    </location>
</feature>
<dbReference type="AlphaFoldDB" id="A0AAN6GMI7"/>
<feature type="compositionally biased region" description="Low complexity" evidence="1">
    <location>
        <begin position="314"/>
        <end position="324"/>
    </location>
</feature>
<organism evidence="2 3">
    <name type="scientific">Tilletia horrida</name>
    <dbReference type="NCBI Taxonomy" id="155126"/>
    <lineage>
        <taxon>Eukaryota</taxon>
        <taxon>Fungi</taxon>
        <taxon>Dikarya</taxon>
        <taxon>Basidiomycota</taxon>
        <taxon>Ustilaginomycotina</taxon>
        <taxon>Exobasidiomycetes</taxon>
        <taxon>Tilletiales</taxon>
        <taxon>Tilletiaceae</taxon>
        <taxon>Tilletia</taxon>
    </lineage>
</organism>
<feature type="compositionally biased region" description="Low complexity" evidence="1">
    <location>
        <begin position="361"/>
        <end position="392"/>
    </location>
</feature>
<feature type="compositionally biased region" description="Polar residues" evidence="1">
    <location>
        <begin position="530"/>
        <end position="539"/>
    </location>
</feature>
<reference evidence="2" key="1">
    <citation type="journal article" date="2023" name="PhytoFront">
        <title>Draft Genome Resources of Seven Strains of Tilletia horrida, Causal Agent of Kernel Smut of Rice.</title>
        <authorList>
            <person name="Khanal S."/>
            <person name="Antony Babu S."/>
            <person name="Zhou X.G."/>
        </authorList>
    </citation>
    <scope>NUCLEOTIDE SEQUENCE</scope>
    <source>
        <strain evidence="2">TX6</strain>
    </source>
</reference>
<feature type="compositionally biased region" description="Low complexity" evidence="1">
    <location>
        <begin position="331"/>
        <end position="352"/>
    </location>
</feature>
<feature type="compositionally biased region" description="Basic and acidic residues" evidence="1">
    <location>
        <begin position="574"/>
        <end position="584"/>
    </location>
</feature>
<feature type="compositionally biased region" description="Polar residues" evidence="1">
    <location>
        <begin position="483"/>
        <end position="502"/>
    </location>
</feature>
<sequence>MATNLDPTSTTTTTTSTTQAVPHQQQSQSEAEEEDQEELLLSQSIPDSTKSAASFTPALFPPPLPSPSSTSTSTSTSVVGPSSPAVPRNSILLKPNNGGGKASLKHLEWYQLHNGVPLASRIPAPISQKQRERERQLEREAREREHEKELERERERERAKTEERIWGIPKKALLLGLPDVNFNSHMAMLGGWGNGSIGPTVATTPTAPSKAYLREKLRQREFEKRREAEEAEEPLDPEELAQLNAIINTRRSMALAQALANGQVGPPLIRIPSVTAAPSIMSASAVSSLDPAGLPLDRRPSTTSQSETEGGAGPSRTSDSSSRPTLKHTDSSTSTLSVVSSTTVDSTATATSPGPSPVGEPSASAMALPSPSGRNSVASDSSSPQSPGSLTSQTHIPRIRFAPLPFHPPIDVSPLTESGAESDRASPPLTTTASSSSAAASQAEHLPNAAKRSSSDGDQTLKLERPSSAVSIPMHDSRDPSISWRSQQLSRRASTGSRNLSQSPPPPLRPALSTVAADDDSDDAEFWSPTAIQSFTKTSLPKGKAWHPAELAAMRSRAAREKRLKESSSSSTTGREDSERRDSLNIDYGWSAAHHPSLFDNR</sequence>
<name>A0AAN6GMI7_9BASI</name>
<evidence type="ECO:0000256" key="1">
    <source>
        <dbReference type="SAM" id="MobiDB-lite"/>
    </source>
</evidence>
<feature type="compositionally biased region" description="Basic and acidic residues" evidence="1">
    <location>
        <begin position="129"/>
        <end position="157"/>
    </location>
</feature>
<evidence type="ECO:0000313" key="3">
    <source>
        <dbReference type="Proteomes" id="UP001176517"/>
    </source>
</evidence>
<keyword evidence="3" id="KW-1185">Reference proteome</keyword>
<dbReference type="EMBL" id="JAPDMZ010000232">
    <property type="protein sequence ID" value="KAK0545420.1"/>
    <property type="molecule type" value="Genomic_DNA"/>
</dbReference>
<feature type="compositionally biased region" description="Low complexity" evidence="1">
    <location>
        <begin position="425"/>
        <end position="443"/>
    </location>
</feature>
<dbReference type="Proteomes" id="UP001176517">
    <property type="component" value="Unassembled WGS sequence"/>
</dbReference>
<feature type="compositionally biased region" description="Basic and acidic residues" evidence="1">
    <location>
        <begin position="453"/>
        <end position="465"/>
    </location>
</feature>